<dbReference type="InParanoid" id="F0XP12"/>
<evidence type="ECO:0000313" key="1">
    <source>
        <dbReference type="EMBL" id="EFX00042.1"/>
    </source>
</evidence>
<dbReference type="GeneID" id="25980545"/>
<proteinExistence type="predicted"/>
<dbReference type="Proteomes" id="UP000007796">
    <property type="component" value="Unassembled WGS sequence"/>
</dbReference>
<dbReference type="EMBL" id="GL629801">
    <property type="protein sequence ID" value="EFX00042.1"/>
    <property type="molecule type" value="Genomic_DNA"/>
</dbReference>
<dbReference type="AlphaFoldDB" id="F0XP12"/>
<organism evidence="2">
    <name type="scientific">Grosmannia clavigera (strain kw1407 / UAMH 11150)</name>
    <name type="common">Blue stain fungus</name>
    <name type="synonym">Graphiocladiella clavigera</name>
    <dbReference type="NCBI Taxonomy" id="655863"/>
    <lineage>
        <taxon>Eukaryota</taxon>
        <taxon>Fungi</taxon>
        <taxon>Dikarya</taxon>
        <taxon>Ascomycota</taxon>
        <taxon>Pezizomycotina</taxon>
        <taxon>Sordariomycetes</taxon>
        <taxon>Sordariomycetidae</taxon>
        <taxon>Ophiostomatales</taxon>
        <taxon>Ophiostomataceae</taxon>
        <taxon>Leptographium</taxon>
    </lineage>
</organism>
<dbReference type="HOGENOM" id="CLU_2372997_0_0_1"/>
<gene>
    <name evidence="1" type="ORF">CMQ_7044</name>
</gene>
<accession>F0XP12</accession>
<dbReference type="RefSeq" id="XP_014169524.1">
    <property type="nucleotide sequence ID" value="XM_014314049.1"/>
</dbReference>
<name>F0XP12_GROCL</name>
<sequence length="95" mass="9748">MVAKAQQDVQLGSAAPLNPSSIDILADLCRHSALAAARPNKAKCEGVGRLLGHGSDLHADSMIPVAAGPPLAAASSTMPVVASLRAILQHRHLLE</sequence>
<protein>
    <submittedName>
        <fullName evidence="1">Uncharacterized protein</fullName>
    </submittedName>
</protein>
<keyword evidence="2" id="KW-1185">Reference proteome</keyword>
<reference evidence="1 2" key="1">
    <citation type="journal article" date="2011" name="Proc. Natl. Acad. Sci. U.S.A.">
        <title>Genome and transcriptome analyses of the mountain pine beetle-fungal symbiont Grosmannia clavigera, a lodgepole pine pathogen.</title>
        <authorList>
            <person name="DiGuistini S."/>
            <person name="Wang Y."/>
            <person name="Liao N.Y."/>
            <person name="Taylor G."/>
            <person name="Tanguay P."/>
            <person name="Feau N."/>
            <person name="Henrissat B."/>
            <person name="Chan S.K."/>
            <person name="Hesse-Orce U."/>
            <person name="Alamouti S.M."/>
            <person name="Tsui C.K.M."/>
            <person name="Docking R.T."/>
            <person name="Levasseur A."/>
            <person name="Haridas S."/>
            <person name="Robertson G."/>
            <person name="Birol I."/>
            <person name="Holt R.A."/>
            <person name="Marra M.A."/>
            <person name="Hamelin R.C."/>
            <person name="Hirst M."/>
            <person name="Jones S.J.M."/>
            <person name="Bohlmann J."/>
            <person name="Breuil C."/>
        </authorList>
    </citation>
    <scope>NUCLEOTIDE SEQUENCE [LARGE SCALE GENOMIC DNA]</scope>
    <source>
        <strain evidence="2">kw1407 / UAMH 11150</strain>
    </source>
</reference>
<evidence type="ECO:0000313" key="2">
    <source>
        <dbReference type="Proteomes" id="UP000007796"/>
    </source>
</evidence>